<keyword evidence="4" id="KW-0539">Nucleus</keyword>
<evidence type="ECO:0000313" key="6">
    <source>
        <dbReference type="EMBL" id="MEQ2178084.1"/>
    </source>
</evidence>
<feature type="domain" description="Plus3" evidence="5">
    <location>
        <begin position="31"/>
        <end position="178"/>
    </location>
</feature>
<dbReference type="PROSITE" id="PS51360">
    <property type="entry name" value="PLUS3"/>
    <property type="match status" value="1"/>
</dbReference>
<comment type="caution">
    <text evidence="6">The sequence shown here is derived from an EMBL/GenBank/DDBJ whole genome shotgun (WGS) entry which is preliminary data.</text>
</comment>
<keyword evidence="3" id="KW-0804">Transcription</keyword>
<dbReference type="PANTHER" id="PTHR13115:SF8">
    <property type="entry name" value="RNA POLYMERASE-ASSOCIATED PROTEIN RTF1 HOMOLOG"/>
    <property type="match status" value="1"/>
</dbReference>
<dbReference type="Pfam" id="PF03126">
    <property type="entry name" value="Plus-3"/>
    <property type="match status" value="1"/>
</dbReference>
<dbReference type="SUPFAM" id="SSF159042">
    <property type="entry name" value="Plus3-like"/>
    <property type="match status" value="1"/>
</dbReference>
<evidence type="ECO:0000313" key="7">
    <source>
        <dbReference type="Proteomes" id="UP001476798"/>
    </source>
</evidence>
<name>A0ABV0P342_9TELE</name>
<gene>
    <name evidence="6" type="ORF">GOODEAATRI_010232</name>
</gene>
<dbReference type="Gene3D" id="3.90.70.200">
    <property type="entry name" value="Plus-3 domain"/>
    <property type="match status" value="1"/>
</dbReference>
<reference evidence="6 7" key="1">
    <citation type="submission" date="2021-06" db="EMBL/GenBank/DDBJ databases">
        <authorList>
            <person name="Palmer J.M."/>
        </authorList>
    </citation>
    <scope>NUCLEOTIDE SEQUENCE [LARGE SCALE GENOMIC DNA]</scope>
    <source>
        <strain evidence="6 7">GA_2019</strain>
        <tissue evidence="6">Muscle</tissue>
    </source>
</reference>
<accession>A0ABV0P342</accession>
<sequence length="178" mass="20429">MIPHPSHYFTHILKVLSSTRKEETPPKSQPVSLPEELNRVRLSRHKLERWCHMPFFAKTVTGCFVRIGIGNSSSKPVYRIVKEKDRFRKAPPNYAMKKTQLLKDKGQENPKDKDVPKPTTDLSEDLFKVHDFDVKIDLQVPNAEAKSLSVSSNALPVKDGAPRRSLNLEDYKKRRGLI</sequence>
<keyword evidence="2" id="KW-0805">Transcription regulation</keyword>
<proteinExistence type="predicted"/>
<dbReference type="InterPro" id="IPR004343">
    <property type="entry name" value="Plus-3_dom"/>
</dbReference>
<keyword evidence="7" id="KW-1185">Reference proteome</keyword>
<dbReference type="SMART" id="SM00719">
    <property type="entry name" value="Plus3"/>
    <property type="match status" value="1"/>
</dbReference>
<organism evidence="6 7">
    <name type="scientific">Goodea atripinnis</name>
    <dbReference type="NCBI Taxonomy" id="208336"/>
    <lineage>
        <taxon>Eukaryota</taxon>
        <taxon>Metazoa</taxon>
        <taxon>Chordata</taxon>
        <taxon>Craniata</taxon>
        <taxon>Vertebrata</taxon>
        <taxon>Euteleostomi</taxon>
        <taxon>Actinopterygii</taxon>
        <taxon>Neopterygii</taxon>
        <taxon>Teleostei</taxon>
        <taxon>Neoteleostei</taxon>
        <taxon>Acanthomorphata</taxon>
        <taxon>Ovalentaria</taxon>
        <taxon>Atherinomorphae</taxon>
        <taxon>Cyprinodontiformes</taxon>
        <taxon>Goodeidae</taxon>
        <taxon>Goodea</taxon>
    </lineage>
</organism>
<evidence type="ECO:0000256" key="1">
    <source>
        <dbReference type="ARBA" id="ARBA00004123"/>
    </source>
</evidence>
<evidence type="ECO:0000256" key="4">
    <source>
        <dbReference type="ARBA" id="ARBA00023242"/>
    </source>
</evidence>
<protein>
    <recommendedName>
        <fullName evidence="5">Plus3 domain-containing protein</fullName>
    </recommendedName>
</protein>
<evidence type="ECO:0000256" key="2">
    <source>
        <dbReference type="ARBA" id="ARBA00023015"/>
    </source>
</evidence>
<dbReference type="EMBL" id="JAHRIO010060563">
    <property type="protein sequence ID" value="MEQ2178084.1"/>
    <property type="molecule type" value="Genomic_DNA"/>
</dbReference>
<evidence type="ECO:0000256" key="3">
    <source>
        <dbReference type="ARBA" id="ARBA00023163"/>
    </source>
</evidence>
<dbReference type="PANTHER" id="PTHR13115">
    <property type="entry name" value="RNA POLYMERASE-ASSOCIATED PROTEIN RTF1 HOMOLOG"/>
    <property type="match status" value="1"/>
</dbReference>
<dbReference type="Proteomes" id="UP001476798">
    <property type="component" value="Unassembled WGS sequence"/>
</dbReference>
<comment type="subcellular location">
    <subcellularLocation>
        <location evidence="1">Nucleus</location>
    </subcellularLocation>
</comment>
<dbReference type="InterPro" id="IPR036128">
    <property type="entry name" value="Plus3-like_sf"/>
</dbReference>
<evidence type="ECO:0000259" key="5">
    <source>
        <dbReference type="PROSITE" id="PS51360"/>
    </source>
</evidence>